<accession>A0A4Y7KFA2</accession>
<reference evidence="1 2" key="1">
    <citation type="journal article" date="2018" name="Science">
        <title>The opium poppy genome and morphinan production.</title>
        <authorList>
            <person name="Guo L."/>
            <person name="Winzer T."/>
            <person name="Yang X."/>
            <person name="Li Y."/>
            <person name="Ning Z."/>
            <person name="He Z."/>
            <person name="Teodor R."/>
            <person name="Lu Y."/>
            <person name="Bowser T.A."/>
            <person name="Graham I.A."/>
            <person name="Ye K."/>
        </authorList>
    </citation>
    <scope>NUCLEOTIDE SEQUENCE [LARGE SCALE GENOMIC DNA]</scope>
    <source>
        <strain evidence="2">cv. HN1</strain>
        <tissue evidence="1">Leaves</tissue>
    </source>
</reference>
<dbReference type="Proteomes" id="UP000316621">
    <property type="component" value="Chromosome 7"/>
</dbReference>
<gene>
    <name evidence="1" type="ORF">C5167_033853</name>
</gene>
<dbReference type="AlphaFoldDB" id="A0A4Y7KFA2"/>
<proteinExistence type="predicted"/>
<dbReference type="Gramene" id="RZC70718">
    <property type="protein sequence ID" value="RZC70718"/>
    <property type="gene ID" value="C5167_033853"/>
</dbReference>
<sequence length="52" mass="5828">MFVVNLSGDQFRNGIRRSLRKNAAIKWKANVAPLEVPSSPSIPEHIAHFVDL</sequence>
<keyword evidence="2" id="KW-1185">Reference proteome</keyword>
<evidence type="ECO:0000313" key="2">
    <source>
        <dbReference type="Proteomes" id="UP000316621"/>
    </source>
</evidence>
<evidence type="ECO:0000313" key="1">
    <source>
        <dbReference type="EMBL" id="RZC70718.1"/>
    </source>
</evidence>
<organism evidence="1 2">
    <name type="scientific">Papaver somniferum</name>
    <name type="common">Opium poppy</name>
    <dbReference type="NCBI Taxonomy" id="3469"/>
    <lineage>
        <taxon>Eukaryota</taxon>
        <taxon>Viridiplantae</taxon>
        <taxon>Streptophyta</taxon>
        <taxon>Embryophyta</taxon>
        <taxon>Tracheophyta</taxon>
        <taxon>Spermatophyta</taxon>
        <taxon>Magnoliopsida</taxon>
        <taxon>Ranunculales</taxon>
        <taxon>Papaveraceae</taxon>
        <taxon>Papaveroideae</taxon>
        <taxon>Papaver</taxon>
    </lineage>
</organism>
<protein>
    <submittedName>
        <fullName evidence="1">Uncharacterized protein</fullName>
    </submittedName>
</protein>
<name>A0A4Y7KFA2_PAPSO</name>
<dbReference type="EMBL" id="CM010721">
    <property type="protein sequence ID" value="RZC70718.1"/>
    <property type="molecule type" value="Genomic_DNA"/>
</dbReference>